<sequence>MAAHRVRRLLAVAGASAAAVAVWALAGPVAGADLSVRLSGVVQEVGPGSVVAASLAAGLAAWASLALLERLTTRPRRNWTVLAVAALALSLTGPLGSGIGTAAVLVLTCMHLVVGAVLVPGLALSRRP</sequence>
<keyword evidence="1" id="KW-1133">Transmembrane helix</keyword>
<proteinExistence type="predicted"/>
<dbReference type="Pfam" id="PF19545">
    <property type="entry name" value="DUF6069"/>
    <property type="match status" value="1"/>
</dbReference>
<feature type="transmembrane region" description="Helical" evidence="1">
    <location>
        <begin position="79"/>
        <end position="96"/>
    </location>
</feature>
<dbReference type="RefSeq" id="WP_203947221.1">
    <property type="nucleotide sequence ID" value="NZ_BOOR01000045.1"/>
</dbReference>
<keyword evidence="1" id="KW-0812">Transmembrane</keyword>
<evidence type="ECO:0000313" key="2">
    <source>
        <dbReference type="EMBL" id="GII57088.1"/>
    </source>
</evidence>
<evidence type="ECO:0000313" key="3">
    <source>
        <dbReference type="Proteomes" id="UP000605992"/>
    </source>
</evidence>
<dbReference type="PROSITE" id="PS51318">
    <property type="entry name" value="TAT"/>
    <property type="match status" value="1"/>
</dbReference>
<keyword evidence="3" id="KW-1185">Reference proteome</keyword>
<dbReference type="InterPro" id="IPR006311">
    <property type="entry name" value="TAT_signal"/>
</dbReference>
<evidence type="ECO:0000256" key="1">
    <source>
        <dbReference type="SAM" id="Phobius"/>
    </source>
</evidence>
<keyword evidence="1" id="KW-0472">Membrane</keyword>
<reference evidence="2" key="1">
    <citation type="submission" date="2021-01" db="EMBL/GenBank/DDBJ databases">
        <title>Whole genome shotgun sequence of Planotetraspora thailandica NBRC 104271.</title>
        <authorList>
            <person name="Komaki H."/>
            <person name="Tamura T."/>
        </authorList>
    </citation>
    <scope>NUCLEOTIDE SEQUENCE</scope>
    <source>
        <strain evidence="2">NBRC 104271</strain>
    </source>
</reference>
<dbReference type="Proteomes" id="UP000605992">
    <property type="component" value="Unassembled WGS sequence"/>
</dbReference>
<accession>A0A8J3V476</accession>
<feature type="transmembrane region" description="Helical" evidence="1">
    <location>
        <begin position="50"/>
        <end position="67"/>
    </location>
</feature>
<gene>
    <name evidence="2" type="ORF">Pth03_54770</name>
</gene>
<organism evidence="2 3">
    <name type="scientific">Planotetraspora thailandica</name>
    <dbReference type="NCBI Taxonomy" id="487172"/>
    <lineage>
        <taxon>Bacteria</taxon>
        <taxon>Bacillati</taxon>
        <taxon>Actinomycetota</taxon>
        <taxon>Actinomycetes</taxon>
        <taxon>Streptosporangiales</taxon>
        <taxon>Streptosporangiaceae</taxon>
        <taxon>Planotetraspora</taxon>
    </lineage>
</organism>
<dbReference type="EMBL" id="BOOR01000045">
    <property type="protein sequence ID" value="GII57088.1"/>
    <property type="molecule type" value="Genomic_DNA"/>
</dbReference>
<protein>
    <submittedName>
        <fullName evidence="2">Uncharacterized protein</fullName>
    </submittedName>
</protein>
<comment type="caution">
    <text evidence="2">The sequence shown here is derived from an EMBL/GenBank/DDBJ whole genome shotgun (WGS) entry which is preliminary data.</text>
</comment>
<dbReference type="AlphaFoldDB" id="A0A8J3V476"/>
<name>A0A8J3V476_9ACTN</name>
<feature type="transmembrane region" description="Helical" evidence="1">
    <location>
        <begin position="102"/>
        <end position="124"/>
    </location>
</feature>
<dbReference type="InterPro" id="IPR045713">
    <property type="entry name" value="DUF6069"/>
</dbReference>